<dbReference type="InterPro" id="IPR013087">
    <property type="entry name" value="Znf_C2H2_type"/>
</dbReference>
<accession>I1CPH1</accession>
<evidence type="ECO:0000256" key="1">
    <source>
        <dbReference type="ARBA" id="ARBA00022723"/>
    </source>
</evidence>
<name>I1CPH1_RHIO9</name>
<dbReference type="PANTHER" id="PTHR23057">
    <property type="entry name" value="JUXTAPOSED WITH ANOTHER ZINC FINGER PROTEIN 1"/>
    <property type="match status" value="1"/>
</dbReference>
<dbReference type="GO" id="GO:0005634">
    <property type="term" value="C:nucleus"/>
    <property type="evidence" value="ECO:0007669"/>
    <property type="project" value="TreeGrafter"/>
</dbReference>
<sequence length="346" mass="38166">MPIPLEHNSSLRRMSTLTIPKQDISFDTYDFQFFTPQNDIKDTFEPKELEASFCRDFACCGLVLNDLHDLLQHYEECHVRLDDDEDSNSLFDSENDTWSSLSSFNNEDELGESNDIDLLKKKAAAYLSDYYQPGHPSSSDDDDNVEEVKKISGKKRPFNQISVSSNSAIELLTQSAVKKIALASSFGNHAELHSSLMNDQDFLAQAGAILASANLNLNADKPYKCPVSGCDKAYKNPNGLKYHNQHGHCNLSNDDLESLASKPYQCTIGDCGKRYKNLNGLKYHIEHSHMVALNQTLASFGSSLFSLPSSPSSPMSSTASSASSSPMLGAAPITFNIENPSIFPLL</sequence>
<dbReference type="RefSeq" id="XP_067525747.1">
    <property type="nucleotide sequence ID" value="XM_067669646.1"/>
</dbReference>
<reference evidence="7 8" key="1">
    <citation type="journal article" date="2009" name="PLoS Genet.">
        <title>Genomic analysis of the basal lineage fungus Rhizopus oryzae reveals a whole-genome duplication.</title>
        <authorList>
            <person name="Ma L.-J."/>
            <person name="Ibrahim A.S."/>
            <person name="Skory C."/>
            <person name="Grabherr M.G."/>
            <person name="Burger G."/>
            <person name="Butler M."/>
            <person name="Elias M."/>
            <person name="Idnurm A."/>
            <person name="Lang B.F."/>
            <person name="Sone T."/>
            <person name="Abe A."/>
            <person name="Calvo S.E."/>
            <person name="Corrochano L.M."/>
            <person name="Engels R."/>
            <person name="Fu J."/>
            <person name="Hansberg W."/>
            <person name="Kim J.-M."/>
            <person name="Kodira C.D."/>
            <person name="Koehrsen M.J."/>
            <person name="Liu B."/>
            <person name="Miranda-Saavedra D."/>
            <person name="O'Leary S."/>
            <person name="Ortiz-Castellanos L."/>
            <person name="Poulter R."/>
            <person name="Rodriguez-Romero J."/>
            <person name="Ruiz-Herrera J."/>
            <person name="Shen Y.-Q."/>
            <person name="Zeng Q."/>
            <person name="Galagan J."/>
            <person name="Birren B.W."/>
            <person name="Cuomo C.A."/>
            <person name="Wickes B.L."/>
        </authorList>
    </citation>
    <scope>NUCLEOTIDE SEQUENCE [LARGE SCALE GENOMIC DNA]</scope>
    <source>
        <strain evidence="8">RA 99-880 / ATCC MYA-4621 / FGSC 9543 / NRRL 43880</strain>
    </source>
</reference>
<organism evidence="7 8">
    <name type="scientific">Rhizopus delemar (strain RA 99-880 / ATCC MYA-4621 / FGSC 9543 / NRRL 43880)</name>
    <name type="common">Mucormycosis agent</name>
    <name type="synonym">Rhizopus arrhizus var. delemar</name>
    <dbReference type="NCBI Taxonomy" id="246409"/>
    <lineage>
        <taxon>Eukaryota</taxon>
        <taxon>Fungi</taxon>
        <taxon>Fungi incertae sedis</taxon>
        <taxon>Mucoromycota</taxon>
        <taxon>Mucoromycotina</taxon>
        <taxon>Mucoromycetes</taxon>
        <taxon>Mucorales</taxon>
        <taxon>Mucorineae</taxon>
        <taxon>Rhizopodaceae</taxon>
        <taxon>Rhizopus</taxon>
    </lineage>
</organism>
<keyword evidence="2" id="KW-0677">Repeat</keyword>
<dbReference type="STRING" id="246409.I1CPH1"/>
<evidence type="ECO:0000256" key="5">
    <source>
        <dbReference type="PROSITE-ProRule" id="PRU00042"/>
    </source>
</evidence>
<evidence type="ECO:0000256" key="2">
    <source>
        <dbReference type="ARBA" id="ARBA00022737"/>
    </source>
</evidence>
<keyword evidence="4" id="KW-0862">Zinc</keyword>
<dbReference type="SMART" id="SM00355">
    <property type="entry name" value="ZnF_C2H2"/>
    <property type="match status" value="3"/>
</dbReference>
<dbReference type="Gene3D" id="3.30.160.60">
    <property type="entry name" value="Classic Zinc Finger"/>
    <property type="match status" value="2"/>
</dbReference>
<dbReference type="InterPro" id="IPR036236">
    <property type="entry name" value="Znf_C2H2_sf"/>
</dbReference>
<dbReference type="PANTHER" id="PTHR23057:SF0">
    <property type="entry name" value="JUXTAPOSED WITH ANOTHER ZINC FINGER PROTEIN 1"/>
    <property type="match status" value="1"/>
</dbReference>
<evidence type="ECO:0000256" key="3">
    <source>
        <dbReference type="ARBA" id="ARBA00022771"/>
    </source>
</evidence>
<dbReference type="InterPro" id="IPR051580">
    <property type="entry name" value="ZnF-Chromatin_assoc"/>
</dbReference>
<keyword evidence="3 5" id="KW-0863">Zinc-finger</keyword>
<dbReference type="PROSITE" id="PS00028">
    <property type="entry name" value="ZINC_FINGER_C2H2_1"/>
    <property type="match status" value="2"/>
</dbReference>
<keyword evidence="8" id="KW-1185">Reference proteome</keyword>
<protein>
    <recommendedName>
        <fullName evidence="6">C2H2-type domain-containing protein</fullName>
    </recommendedName>
</protein>
<dbReference type="eggNOG" id="KOG4124">
    <property type="taxonomic scope" value="Eukaryota"/>
</dbReference>
<dbReference type="GO" id="GO:0008270">
    <property type="term" value="F:zinc ion binding"/>
    <property type="evidence" value="ECO:0007669"/>
    <property type="project" value="UniProtKB-KW"/>
</dbReference>
<proteinExistence type="predicted"/>
<feature type="domain" description="C2H2-type" evidence="6">
    <location>
        <begin position="223"/>
        <end position="253"/>
    </location>
</feature>
<dbReference type="SUPFAM" id="SSF57667">
    <property type="entry name" value="beta-beta-alpha zinc fingers"/>
    <property type="match status" value="2"/>
</dbReference>
<evidence type="ECO:0000313" key="7">
    <source>
        <dbReference type="EMBL" id="EIE90351.1"/>
    </source>
</evidence>
<dbReference type="InParanoid" id="I1CPH1"/>
<dbReference type="PROSITE" id="PS50157">
    <property type="entry name" value="ZINC_FINGER_C2H2_2"/>
    <property type="match status" value="2"/>
</dbReference>
<evidence type="ECO:0000256" key="4">
    <source>
        <dbReference type="ARBA" id="ARBA00022833"/>
    </source>
</evidence>
<dbReference type="EMBL" id="CH476746">
    <property type="protein sequence ID" value="EIE90351.1"/>
    <property type="molecule type" value="Genomic_DNA"/>
</dbReference>
<dbReference type="AlphaFoldDB" id="I1CPH1"/>
<feature type="domain" description="C2H2-type" evidence="6">
    <location>
        <begin position="264"/>
        <end position="289"/>
    </location>
</feature>
<evidence type="ECO:0000313" key="8">
    <source>
        <dbReference type="Proteomes" id="UP000009138"/>
    </source>
</evidence>
<dbReference type="Pfam" id="PF00096">
    <property type="entry name" value="zf-C2H2"/>
    <property type="match status" value="1"/>
</dbReference>
<evidence type="ECO:0000259" key="6">
    <source>
        <dbReference type="PROSITE" id="PS50157"/>
    </source>
</evidence>
<dbReference type="GeneID" id="93622027"/>
<gene>
    <name evidence="7" type="ORF">RO3G_15062</name>
</gene>
<dbReference type="OrthoDB" id="3269380at2759"/>
<dbReference type="OMA" id="VHGYTED"/>
<keyword evidence="1" id="KW-0479">Metal-binding</keyword>
<dbReference type="VEuPathDB" id="FungiDB:RO3G_15062"/>
<dbReference type="Proteomes" id="UP000009138">
    <property type="component" value="Unassembled WGS sequence"/>
</dbReference>